<reference evidence="1" key="1">
    <citation type="submission" date="2025-08" db="UniProtKB">
        <authorList>
            <consortium name="Ensembl"/>
        </authorList>
    </citation>
    <scope>IDENTIFICATION</scope>
</reference>
<reference evidence="1" key="2">
    <citation type="submission" date="2025-09" db="UniProtKB">
        <authorList>
            <consortium name="Ensembl"/>
        </authorList>
    </citation>
    <scope>IDENTIFICATION</scope>
</reference>
<dbReference type="AlphaFoldDB" id="A0A672I2V4"/>
<dbReference type="OMA" id="EIQEGWI"/>
<dbReference type="GO" id="GO:0060294">
    <property type="term" value="P:cilium movement involved in cell motility"/>
    <property type="evidence" value="ECO:0007669"/>
    <property type="project" value="InterPro"/>
</dbReference>
<proteinExistence type="predicted"/>
<evidence type="ECO:0000313" key="1">
    <source>
        <dbReference type="Ensembl" id="ENSSFAP00005035390.1"/>
    </source>
</evidence>
<dbReference type="PANTHER" id="PTHR15977">
    <property type="entry name" value="CILIA- AND FLAGELLA-ASSOCIATED PROTEIN 46"/>
    <property type="match status" value="1"/>
</dbReference>
<organism evidence="1 2">
    <name type="scientific">Salarias fasciatus</name>
    <name type="common">Jewelled blenny</name>
    <name type="synonym">Blennius fasciatus</name>
    <dbReference type="NCBI Taxonomy" id="181472"/>
    <lineage>
        <taxon>Eukaryota</taxon>
        <taxon>Metazoa</taxon>
        <taxon>Chordata</taxon>
        <taxon>Craniata</taxon>
        <taxon>Vertebrata</taxon>
        <taxon>Euteleostomi</taxon>
        <taxon>Actinopterygii</taxon>
        <taxon>Neopterygii</taxon>
        <taxon>Teleostei</taxon>
        <taxon>Neoteleostei</taxon>
        <taxon>Acanthomorphata</taxon>
        <taxon>Ovalentaria</taxon>
        <taxon>Blenniimorphae</taxon>
        <taxon>Blenniiformes</taxon>
        <taxon>Blennioidei</taxon>
        <taxon>Blenniidae</taxon>
        <taxon>Salariinae</taxon>
        <taxon>Salarias</taxon>
    </lineage>
</organism>
<keyword evidence="2" id="KW-1185">Reference proteome</keyword>
<protein>
    <submittedName>
        <fullName evidence="1">Uncharacterized protein</fullName>
    </submittedName>
</protein>
<dbReference type="PANTHER" id="PTHR15977:SF15">
    <property type="entry name" value="CILIA- AND FLAGELLA-ASSOCIATED PROTEIN 46"/>
    <property type="match status" value="1"/>
</dbReference>
<dbReference type="Ensembl" id="ENSSFAT00005036724.1">
    <property type="protein sequence ID" value="ENSSFAP00005035390.1"/>
    <property type="gene ID" value="ENSSFAG00005017917.1"/>
</dbReference>
<accession>A0A672I2V4</accession>
<evidence type="ECO:0000313" key="2">
    <source>
        <dbReference type="Proteomes" id="UP000472267"/>
    </source>
</evidence>
<sequence>RPLLQPGRCLHLVHSLRQVVQSLEEVEDQDYSWRAELMMQVTLHTIFCLPSAIMHRAVNCINYVLSGICRVAFLLELALLALQVKHQKVAADCLKELKSVGEAVMLWCRCYRRHSQSAAVVPQARLKEVGRLDQWLQTALREGPPQAVQAVCATQWALCLPLLQHNLRKRVKQPLLRLAGALENMQSMFLEMRCHVHLELAVIEEEEGRLEASSTHLRKALLLDNGALRERLSSALRVSELRQTVYQTPSRVEDQALMLMQQIKEMQPEDRANSRPMLVAAGLLLAPDDFQMVLDADDTSPVAGLAAQAQRHSTCVQKADGHLARPGADADDTERVNLWATLSKTARKLEVWDVCRAACRFCLLYDDGRWKISKSDSKRMNDSQVDNKRKMNLCCLSQATIQKLLAEGVRLNSPAVLPAEPHVPEEDSPWIIYREWIQALSAQATSSFLRAGELGAQIREPWVVANAAIYLWNHNSHVLAAGDHQHLIPAFQRVLEMNRALFVLLCDAVARGLIQPLSGPDSAEGKSRGEKGMEKAASVHGAFLDPAALQDVRKALELCEHALRLSTCHGPGEAVPLAARKQVLATWVQIKRLLQQQIGSKLDVESEDESAAMRVLVGVEMFQCNRDPRQMESSTPSLSTLVSMASACSWCDAAVELQVWCQLAASCHRVKEHSLVLSCTQTALQLEEAALRSLGSAACALCCSPVSGTPPLFSLSLCWVPSRLSPLPAFVHSFAEKADNPALCATTARHYWNACLPLTHSPEERRQLEEPLETILNALSQTTKHTNVGMHLNTHFYSSFGRIFSLSTLS</sequence>
<dbReference type="InParanoid" id="A0A672I2V4"/>
<dbReference type="Proteomes" id="UP000472267">
    <property type="component" value="Unassembled WGS sequence"/>
</dbReference>
<dbReference type="GO" id="GO:0035082">
    <property type="term" value="P:axoneme assembly"/>
    <property type="evidence" value="ECO:0007669"/>
    <property type="project" value="InterPro"/>
</dbReference>
<name>A0A672I2V4_SALFA</name>
<dbReference type="InterPro" id="IPR039586">
    <property type="entry name" value="CFAP46"/>
</dbReference>